<dbReference type="PANTHER" id="PTHR21581:SF6">
    <property type="entry name" value="TRAFFICKING PROTEIN PARTICLE COMPLEX SUBUNIT 12"/>
    <property type="match status" value="1"/>
</dbReference>
<dbReference type="SUPFAM" id="SSF48452">
    <property type="entry name" value="TPR-like"/>
    <property type="match status" value="1"/>
</dbReference>
<dbReference type="InterPro" id="IPR011990">
    <property type="entry name" value="TPR-like_helical_dom_sf"/>
</dbReference>
<evidence type="ECO:0000256" key="1">
    <source>
        <dbReference type="SAM" id="MobiDB-lite"/>
    </source>
</evidence>
<evidence type="ECO:0000313" key="3">
    <source>
        <dbReference type="Proteomes" id="UP000703269"/>
    </source>
</evidence>
<evidence type="ECO:0000313" key="2">
    <source>
        <dbReference type="EMBL" id="GJE91272.1"/>
    </source>
</evidence>
<dbReference type="AlphaFoldDB" id="A0A9P3LER7"/>
<feature type="region of interest" description="Disordered" evidence="1">
    <location>
        <begin position="1"/>
        <end position="148"/>
    </location>
</feature>
<gene>
    <name evidence="2" type="ORF">PsYK624_074210</name>
</gene>
<keyword evidence="3" id="KW-1185">Reference proteome</keyword>
<feature type="compositionally biased region" description="Polar residues" evidence="1">
    <location>
        <begin position="1"/>
        <end position="12"/>
    </location>
</feature>
<organism evidence="2 3">
    <name type="scientific">Phanerochaete sordida</name>
    <dbReference type="NCBI Taxonomy" id="48140"/>
    <lineage>
        <taxon>Eukaryota</taxon>
        <taxon>Fungi</taxon>
        <taxon>Dikarya</taxon>
        <taxon>Basidiomycota</taxon>
        <taxon>Agaricomycotina</taxon>
        <taxon>Agaricomycetes</taxon>
        <taxon>Polyporales</taxon>
        <taxon>Phanerochaetaceae</taxon>
        <taxon>Phanerochaete</taxon>
    </lineage>
</organism>
<feature type="compositionally biased region" description="Acidic residues" evidence="1">
    <location>
        <begin position="81"/>
        <end position="93"/>
    </location>
</feature>
<dbReference type="OrthoDB" id="428342at2759"/>
<feature type="compositionally biased region" description="Low complexity" evidence="1">
    <location>
        <begin position="324"/>
        <end position="340"/>
    </location>
</feature>
<accession>A0A9P3LER7</accession>
<dbReference type="Proteomes" id="UP000703269">
    <property type="component" value="Unassembled WGS sequence"/>
</dbReference>
<dbReference type="GO" id="GO:0005794">
    <property type="term" value="C:Golgi apparatus"/>
    <property type="evidence" value="ECO:0007669"/>
    <property type="project" value="TreeGrafter"/>
</dbReference>
<feature type="compositionally biased region" description="Acidic residues" evidence="1">
    <location>
        <begin position="127"/>
        <end position="146"/>
    </location>
</feature>
<feature type="region of interest" description="Disordered" evidence="1">
    <location>
        <begin position="324"/>
        <end position="350"/>
    </location>
</feature>
<proteinExistence type="predicted"/>
<protein>
    <submittedName>
        <fullName evidence="2">Tetratricopeptide repeat protein</fullName>
    </submittedName>
</protein>
<name>A0A9P3LER7_9APHY</name>
<comment type="caution">
    <text evidence="2">The sequence shown here is derived from an EMBL/GenBank/DDBJ whole genome shotgun (WGS) entry which is preliminary data.</text>
</comment>
<dbReference type="GO" id="GO:0030008">
    <property type="term" value="C:TRAPP complex"/>
    <property type="evidence" value="ECO:0007669"/>
    <property type="project" value="TreeGrafter"/>
</dbReference>
<feature type="compositionally biased region" description="Pro residues" evidence="1">
    <location>
        <begin position="102"/>
        <end position="119"/>
    </location>
</feature>
<dbReference type="PANTHER" id="PTHR21581">
    <property type="entry name" value="D-ALANYL-D-ALANINE CARBOXYPEPTIDASE"/>
    <property type="match status" value="1"/>
</dbReference>
<dbReference type="EMBL" id="BPQB01000020">
    <property type="protein sequence ID" value="GJE91272.1"/>
    <property type="molecule type" value="Genomic_DNA"/>
</dbReference>
<reference evidence="2 3" key="1">
    <citation type="submission" date="2021-08" db="EMBL/GenBank/DDBJ databases">
        <title>Draft Genome Sequence of Phanerochaete sordida strain YK-624.</title>
        <authorList>
            <person name="Mori T."/>
            <person name="Dohra H."/>
            <person name="Suzuki T."/>
            <person name="Kawagishi H."/>
            <person name="Hirai H."/>
        </authorList>
    </citation>
    <scope>NUCLEOTIDE SEQUENCE [LARGE SCALE GENOMIC DNA]</scope>
    <source>
        <strain evidence="2 3">YK-624</strain>
    </source>
</reference>
<feature type="compositionally biased region" description="Acidic residues" evidence="1">
    <location>
        <begin position="55"/>
        <end position="68"/>
    </location>
</feature>
<dbReference type="Gene3D" id="1.25.40.10">
    <property type="entry name" value="Tetratricopeptide repeat domain"/>
    <property type="match status" value="1"/>
</dbReference>
<sequence>MDSDPLTQSLAQAVSEVQDEPAEQPSEAGQADEDLLGSETPPSALVEPDVPDPFVVDDGDDDDDDEESHPDNDNLAPPSVPEDDETPAAEDEIALAQSAILEPPPLDLDKPVPPPPVDAEPPSGLAYDEDAGDNEEDESSEDDEPPELYLPGLILPTMFLPIPNTDPLTNLLVKYIPPERRPTRDVSGEWQHTDFHTLVMTNSWRALARMARDRIVASNPGDVGLILELWSLRLTSLARLRLFNQTSAELANLWAVLTSPAIPAQPPSPAGRGLSPRAYLWARLVPFELEVLHAKARYWAGDHMGYVDALCALVARCKRKAREAAAPRAAPARQKPEAAPLGEKARAREERRLERERAKLKEHEREREMWKERGARVCLILASQLCEMKEYTSAAKLLLPLAHQPTTSAPGSLTSPHILAAIGRIHLQAGDLGRAAAYFAQVSAHVAELASARADAGAEAEAEADPALANLSAMCDALLACAEGRFDDAERAFVALLRGEGEAHVATNNLAVALLGQGRLKEGIYVLEQALRQSPATLCAAEPFLFNLSTLYELRSNTAADKKRELLTEVSKWAGDGLRTACLKMPT</sequence>